<dbReference type="PANTHER" id="PTHR42839:SF1">
    <property type="entry name" value="ISOCHORISMATE SYNTHASE MENF"/>
    <property type="match status" value="1"/>
</dbReference>
<dbReference type="InterPro" id="IPR019999">
    <property type="entry name" value="Anth_synth_I-like"/>
</dbReference>
<comment type="caution">
    <text evidence="7">The sequence shown here is derived from an EMBL/GenBank/DDBJ whole genome shotgun (WGS) entry which is preliminary data.</text>
</comment>
<dbReference type="AlphaFoldDB" id="A0A0M0LNU9"/>
<proteinExistence type="inferred from homology"/>
<dbReference type="GO" id="GO:0009697">
    <property type="term" value="P:salicylic acid biosynthetic process"/>
    <property type="evidence" value="ECO:0007669"/>
    <property type="project" value="TreeGrafter"/>
</dbReference>
<comment type="similarity">
    <text evidence="2">Belongs to the isochorismate synthase family.</text>
</comment>
<accession>A0A0M0LNU9</accession>
<organism evidence="7 8">
    <name type="scientific">Viridibacillus arvi</name>
    <dbReference type="NCBI Taxonomy" id="263475"/>
    <lineage>
        <taxon>Bacteria</taxon>
        <taxon>Bacillati</taxon>
        <taxon>Bacillota</taxon>
        <taxon>Bacilli</taxon>
        <taxon>Bacillales</taxon>
        <taxon>Caryophanaceae</taxon>
        <taxon>Viridibacillus</taxon>
    </lineage>
</organism>
<dbReference type="SUPFAM" id="SSF56322">
    <property type="entry name" value="ADC synthase"/>
    <property type="match status" value="1"/>
</dbReference>
<dbReference type="Pfam" id="PF00425">
    <property type="entry name" value="Chorismate_bind"/>
    <property type="match status" value="1"/>
</dbReference>
<protein>
    <recommendedName>
        <fullName evidence="3">isochorismate synthase</fullName>
        <ecNumber evidence="3">5.4.4.2</ecNumber>
    </recommendedName>
    <alternativeName>
        <fullName evidence="5">Isochorismate mutase</fullName>
    </alternativeName>
</protein>
<dbReference type="NCBIfam" id="TIGR00543">
    <property type="entry name" value="isochor_syn"/>
    <property type="match status" value="1"/>
</dbReference>
<name>A0A0M0LNU9_9BACL</name>
<dbReference type="PANTHER" id="PTHR42839">
    <property type="entry name" value="ISOCHORISMATE SYNTHASE ENTC"/>
    <property type="match status" value="1"/>
</dbReference>
<evidence type="ECO:0000259" key="6">
    <source>
        <dbReference type="Pfam" id="PF00425"/>
    </source>
</evidence>
<keyword evidence="8" id="KW-1185">Reference proteome</keyword>
<dbReference type="Gene3D" id="3.60.120.10">
    <property type="entry name" value="Anthranilate synthase"/>
    <property type="match status" value="1"/>
</dbReference>
<dbReference type="InterPro" id="IPR015890">
    <property type="entry name" value="Chorismate_C"/>
</dbReference>
<evidence type="ECO:0000256" key="5">
    <source>
        <dbReference type="ARBA" id="ARBA00041564"/>
    </source>
</evidence>
<feature type="domain" description="Chorismate-utilising enzyme C-terminal" evidence="6">
    <location>
        <begin position="194"/>
        <end position="447"/>
    </location>
</feature>
<evidence type="ECO:0000313" key="8">
    <source>
        <dbReference type="Proteomes" id="UP000036867"/>
    </source>
</evidence>
<dbReference type="PATRIC" id="fig|263475.3.peg.2312"/>
<reference evidence="8" key="1">
    <citation type="submission" date="2015-08" db="EMBL/GenBank/DDBJ databases">
        <title>Fjat-10028 dsm 16317.</title>
        <authorList>
            <person name="Liu B."/>
            <person name="Wang J."/>
            <person name="Zhu Y."/>
            <person name="Liu G."/>
            <person name="Chen Q."/>
            <person name="Chen Z."/>
            <person name="Lan J."/>
            <person name="Che J."/>
            <person name="Ge C."/>
            <person name="Shi H."/>
            <person name="Pan Z."/>
            <person name="Liu X."/>
        </authorList>
    </citation>
    <scope>NUCLEOTIDE SEQUENCE [LARGE SCALE GENOMIC DNA]</scope>
    <source>
        <strain evidence="8">DSM 16317</strain>
    </source>
</reference>
<keyword evidence="4" id="KW-0413">Isomerase</keyword>
<dbReference type="InterPro" id="IPR004561">
    <property type="entry name" value="IsoChor_synthase"/>
</dbReference>
<dbReference type="OrthoDB" id="9803598at2"/>
<dbReference type="EMBL" id="LILB01000001">
    <property type="protein sequence ID" value="KOO52557.1"/>
    <property type="molecule type" value="Genomic_DNA"/>
</dbReference>
<evidence type="ECO:0000256" key="1">
    <source>
        <dbReference type="ARBA" id="ARBA00000799"/>
    </source>
</evidence>
<dbReference type="EC" id="5.4.4.2" evidence="3"/>
<evidence type="ECO:0000256" key="4">
    <source>
        <dbReference type="ARBA" id="ARBA00023235"/>
    </source>
</evidence>
<sequence length="461" mass="51782">MNRKLSATTGDRIETEQSTLYFHIETIEVSRLSALAFFEAGEQSFAGQRFFWQNREKTFTLAGLGHAQTISSDAKEHRFDDVEQQWKKLTQNVVNDENNIQPILFGGFTFDTENEVSGEWTGFPEAFFAVATYQLVVKNDQAYVSIHLITDEENTTEALNALRKERDELIHTAQVKALKKYAKPQIKSSYEPYKEEYLESISKVTSLIRQKEADKVVIARSLALQFEEQVTSPNVLSQVMMEQPDSYLFGLEEQGKLFFGASPERLVKVSDKYAYSSCIAGSIKRGKTAEEDDLLGQSLLNDTKNLSEHQYVVDMILQTFKENCASYQIPNAPQLLKIRDIQHLFTPVEGPLKEGATVLQLVKTLHPTPALGGVPRMKAMQVIREYEPLNRGLYAAPIGWLDAQGNGEFAVAIRSALLAKDQAFLYAGGGIVADSQPSSEYDETLVKFRPMLRALGGQLHE</sequence>
<dbReference type="InterPro" id="IPR005801">
    <property type="entry name" value="ADC_synthase"/>
</dbReference>
<dbReference type="Proteomes" id="UP000036867">
    <property type="component" value="Unassembled WGS sequence"/>
</dbReference>
<evidence type="ECO:0000313" key="7">
    <source>
        <dbReference type="EMBL" id="KOO52557.1"/>
    </source>
</evidence>
<evidence type="ECO:0000256" key="2">
    <source>
        <dbReference type="ARBA" id="ARBA00005297"/>
    </source>
</evidence>
<dbReference type="PRINTS" id="PR00095">
    <property type="entry name" value="ANTSNTHASEI"/>
</dbReference>
<evidence type="ECO:0000256" key="3">
    <source>
        <dbReference type="ARBA" id="ARBA00012824"/>
    </source>
</evidence>
<dbReference type="GeneID" id="301136292"/>
<dbReference type="RefSeq" id="WP_053416717.1">
    <property type="nucleotide sequence ID" value="NZ_LILB01000001.1"/>
</dbReference>
<comment type="catalytic activity">
    <reaction evidence="1">
        <text>chorismate = isochorismate</text>
        <dbReference type="Rhea" id="RHEA:18985"/>
        <dbReference type="ChEBI" id="CHEBI:29748"/>
        <dbReference type="ChEBI" id="CHEBI:29780"/>
        <dbReference type="EC" id="5.4.4.2"/>
    </reaction>
</comment>
<dbReference type="STRING" id="263475.AMD00_09245"/>
<gene>
    <name evidence="7" type="ORF">AMD00_09245</name>
</gene>
<dbReference type="GO" id="GO:0008909">
    <property type="term" value="F:isochorismate synthase activity"/>
    <property type="evidence" value="ECO:0007669"/>
    <property type="project" value="UniProtKB-EC"/>
</dbReference>